<keyword evidence="3" id="KW-0602">Photosynthesis</keyword>
<dbReference type="STRING" id="3750.A0A498K1S5"/>
<evidence type="ECO:0000313" key="12">
    <source>
        <dbReference type="Proteomes" id="UP000290289"/>
    </source>
</evidence>
<keyword evidence="12" id="KW-1185">Reference proteome</keyword>
<keyword evidence="9" id="KW-0604">Photosystem II</keyword>
<keyword evidence="5 10" id="KW-0812">Transmembrane</keyword>
<dbReference type="AlphaFoldDB" id="A0A498K1S5"/>
<dbReference type="InterPro" id="IPR000932">
    <property type="entry name" value="PS_antenna-like"/>
</dbReference>
<dbReference type="InterPro" id="IPR036001">
    <property type="entry name" value="PS_II_antenna-like_sf"/>
</dbReference>
<evidence type="ECO:0000256" key="7">
    <source>
        <dbReference type="ARBA" id="ARBA00022991"/>
    </source>
</evidence>
<feature type="transmembrane region" description="Helical" evidence="10">
    <location>
        <begin position="44"/>
        <end position="71"/>
    </location>
</feature>
<evidence type="ECO:0000256" key="8">
    <source>
        <dbReference type="ARBA" id="ARBA00023136"/>
    </source>
</evidence>
<sequence length="189" mass="20993">MATQTIEGSSRYGRPKRTNAWSLLKSLNSEYGKPFLDLLKIFGIHLFLSGVACFCFGAFHVTGLFGLGIWVSNPYGLTGRVQFVNPAWGYFQQEIYGRIGAGLVENQSLSKARSEIPKKLAFYDYIGNNSAKGGGLFRAGSMDNGDGIIVRLLGHLIFRDKEGRKTFCTSYAYFFLNISSCFGKPRHNC</sequence>
<reference evidence="11 12" key="1">
    <citation type="submission" date="2018-10" db="EMBL/GenBank/DDBJ databases">
        <title>A high-quality apple genome assembly.</title>
        <authorList>
            <person name="Hu J."/>
        </authorList>
    </citation>
    <scope>NUCLEOTIDE SEQUENCE [LARGE SCALE GENOMIC DNA]</scope>
    <source>
        <strain evidence="12">cv. HFTH1</strain>
        <tissue evidence="11">Young leaf</tissue>
    </source>
</reference>
<dbReference type="Pfam" id="PF00421">
    <property type="entry name" value="PSII"/>
    <property type="match status" value="1"/>
</dbReference>
<comment type="caution">
    <text evidence="11">The sequence shown here is derived from an EMBL/GenBank/DDBJ whole genome shotgun (WGS) entry which is preliminary data.</text>
</comment>
<dbReference type="Proteomes" id="UP000290289">
    <property type="component" value="Chromosome 5"/>
</dbReference>
<dbReference type="GO" id="GO:0009767">
    <property type="term" value="P:photosynthetic electron transport chain"/>
    <property type="evidence" value="ECO:0007669"/>
    <property type="project" value="InterPro"/>
</dbReference>
<comment type="subcellular location">
    <subcellularLocation>
        <location evidence="1">Membrane</location>
        <topology evidence="1">Multi-pass membrane protein</topology>
    </subcellularLocation>
</comment>
<evidence type="ECO:0000256" key="4">
    <source>
        <dbReference type="ARBA" id="ARBA00022640"/>
    </source>
</evidence>
<dbReference type="GO" id="GO:0042301">
    <property type="term" value="F:phosphate ion binding"/>
    <property type="evidence" value="ECO:0007669"/>
    <property type="project" value="InterPro"/>
</dbReference>
<organism evidence="11 12">
    <name type="scientific">Malus domestica</name>
    <name type="common">Apple</name>
    <name type="synonym">Pyrus malus</name>
    <dbReference type="NCBI Taxonomy" id="3750"/>
    <lineage>
        <taxon>Eukaryota</taxon>
        <taxon>Viridiplantae</taxon>
        <taxon>Streptophyta</taxon>
        <taxon>Embryophyta</taxon>
        <taxon>Tracheophyta</taxon>
        <taxon>Spermatophyta</taxon>
        <taxon>Magnoliopsida</taxon>
        <taxon>eudicotyledons</taxon>
        <taxon>Gunneridae</taxon>
        <taxon>Pentapetalae</taxon>
        <taxon>rosids</taxon>
        <taxon>fabids</taxon>
        <taxon>Rosales</taxon>
        <taxon>Rosaceae</taxon>
        <taxon>Amygdaloideae</taxon>
        <taxon>Maleae</taxon>
        <taxon>Malus</taxon>
    </lineage>
</organism>
<dbReference type="InterPro" id="IPR036863">
    <property type="entry name" value="PSII_PsbH_sf"/>
</dbReference>
<evidence type="ECO:0000256" key="3">
    <source>
        <dbReference type="ARBA" id="ARBA00022531"/>
    </source>
</evidence>
<keyword evidence="7" id="KW-0157">Chromophore</keyword>
<gene>
    <name evidence="11" type="ORF">DVH24_021676</name>
</gene>
<evidence type="ECO:0000256" key="2">
    <source>
        <dbReference type="ARBA" id="ARBA00022494"/>
    </source>
</evidence>
<keyword evidence="4" id="KW-0934">Plastid</keyword>
<evidence type="ECO:0000256" key="1">
    <source>
        <dbReference type="ARBA" id="ARBA00004141"/>
    </source>
</evidence>
<protein>
    <submittedName>
        <fullName evidence="11">Uncharacterized protein</fullName>
    </submittedName>
</protein>
<evidence type="ECO:0000256" key="10">
    <source>
        <dbReference type="SAM" id="Phobius"/>
    </source>
</evidence>
<dbReference type="GO" id="GO:0050821">
    <property type="term" value="P:protein stabilization"/>
    <property type="evidence" value="ECO:0007669"/>
    <property type="project" value="InterPro"/>
</dbReference>
<accession>A0A498K1S5</accession>
<evidence type="ECO:0000256" key="6">
    <source>
        <dbReference type="ARBA" id="ARBA00022989"/>
    </source>
</evidence>
<keyword evidence="6 10" id="KW-1133">Transmembrane helix</keyword>
<dbReference type="SUPFAM" id="SSF161077">
    <property type="entry name" value="Photosystem II antenna protein-like"/>
    <property type="match status" value="1"/>
</dbReference>
<keyword evidence="8 10" id="KW-0472">Membrane</keyword>
<proteinExistence type="predicted"/>
<dbReference type="GO" id="GO:0009523">
    <property type="term" value="C:photosystem II"/>
    <property type="evidence" value="ECO:0007669"/>
    <property type="project" value="UniProtKB-KW"/>
</dbReference>
<dbReference type="GO" id="GO:0016168">
    <property type="term" value="F:chlorophyll binding"/>
    <property type="evidence" value="ECO:0007669"/>
    <property type="project" value="UniProtKB-KW"/>
</dbReference>
<name>A0A498K1S5_MALDO</name>
<keyword evidence="2" id="KW-0148">Chlorophyll</keyword>
<dbReference type="EMBL" id="RDQH01000331">
    <property type="protein sequence ID" value="RXH99874.1"/>
    <property type="molecule type" value="Genomic_DNA"/>
</dbReference>
<evidence type="ECO:0000313" key="11">
    <source>
        <dbReference type="EMBL" id="RXH99874.1"/>
    </source>
</evidence>
<evidence type="ECO:0000256" key="5">
    <source>
        <dbReference type="ARBA" id="ARBA00022692"/>
    </source>
</evidence>
<evidence type="ECO:0000256" key="9">
    <source>
        <dbReference type="ARBA" id="ARBA00023276"/>
    </source>
</evidence>
<dbReference type="Gene3D" id="1.20.5.880">
    <property type="entry name" value="Photosystem II reaction center protein H"/>
    <property type="match status" value="1"/>
</dbReference>
<dbReference type="Gene3D" id="3.10.680.10">
    <property type="entry name" value="Photosystem II CP47 reaction center protein"/>
    <property type="match status" value="1"/>
</dbReference>